<feature type="transmembrane region" description="Helical" evidence="2">
    <location>
        <begin position="227"/>
        <end position="245"/>
    </location>
</feature>
<feature type="transmembrane region" description="Helical" evidence="2">
    <location>
        <begin position="77"/>
        <end position="100"/>
    </location>
</feature>
<feature type="transmembrane region" description="Helical" evidence="2">
    <location>
        <begin position="107"/>
        <end position="124"/>
    </location>
</feature>
<feature type="transmembrane region" description="Helical" evidence="2">
    <location>
        <begin position="136"/>
        <end position="154"/>
    </location>
</feature>
<sequence length="297" mass="32053">MTHGSQDAFRFPVARSGLMTYETSQTPPPSEADPQVSPSGRRLGWNKVPEVTVYFWVIKVLCTTVGETAADLLNEKAGLGLTGVSVLMSALLAVVLVVQFRTTAYRAGVYWTAVALISVVGTLISDNLTDNMGVPLETSTTVFAIILAIVFVVWYRRERTLSIHHIDTASREAYYWLAVLFTFALGTAAGDLVSERMNLGYWLAAVLFGLAIAAVALAHFKLGLDAVWSFWIAYILTRPLGASIGDYLSQPTGDGGLGLGTVITSALFLTVILGLVIYLSVTRKDVAQPQHTARHAA</sequence>
<dbReference type="Proteomes" id="UP001234216">
    <property type="component" value="Unassembled WGS sequence"/>
</dbReference>
<evidence type="ECO:0000256" key="2">
    <source>
        <dbReference type="SAM" id="Phobius"/>
    </source>
</evidence>
<evidence type="ECO:0000256" key="1">
    <source>
        <dbReference type="SAM" id="MobiDB-lite"/>
    </source>
</evidence>
<comment type="caution">
    <text evidence="3">The sequence shown here is derived from an EMBL/GenBank/DDBJ whole genome shotgun (WGS) entry which is preliminary data.</text>
</comment>
<accession>A0AAW8F8Q2</accession>
<dbReference type="Pfam" id="PF03988">
    <property type="entry name" value="DUF347"/>
    <property type="match status" value="4"/>
</dbReference>
<dbReference type="InterPro" id="IPR007136">
    <property type="entry name" value="DUF347"/>
</dbReference>
<protein>
    <submittedName>
        <fullName evidence="3">Membrane-anchored protein</fullName>
    </submittedName>
</protein>
<evidence type="ECO:0000313" key="4">
    <source>
        <dbReference type="Proteomes" id="UP001234216"/>
    </source>
</evidence>
<dbReference type="AlphaFoldDB" id="A0AAW8F8Q2"/>
<proteinExistence type="predicted"/>
<reference evidence="3" key="1">
    <citation type="submission" date="2023-07" db="EMBL/GenBank/DDBJ databases">
        <title>Comparative genomics of wheat-associated soil bacteria to identify genetic determinants of phenazine resistance.</title>
        <authorList>
            <person name="Mouncey N."/>
        </authorList>
    </citation>
    <scope>NUCLEOTIDE SEQUENCE</scope>
    <source>
        <strain evidence="3">V4I22</strain>
    </source>
</reference>
<feature type="transmembrane region" description="Helical" evidence="2">
    <location>
        <begin position="174"/>
        <end position="193"/>
    </location>
</feature>
<keyword evidence="2" id="KW-1133">Transmembrane helix</keyword>
<keyword evidence="2" id="KW-0472">Membrane</keyword>
<feature type="transmembrane region" description="Helical" evidence="2">
    <location>
        <begin position="257"/>
        <end position="281"/>
    </location>
</feature>
<feature type="region of interest" description="Disordered" evidence="1">
    <location>
        <begin position="20"/>
        <end position="41"/>
    </location>
</feature>
<feature type="transmembrane region" description="Helical" evidence="2">
    <location>
        <begin position="199"/>
        <end position="220"/>
    </location>
</feature>
<dbReference type="EMBL" id="JAUSZV010000005">
    <property type="protein sequence ID" value="MDQ0905198.1"/>
    <property type="molecule type" value="Genomic_DNA"/>
</dbReference>
<gene>
    <name evidence="3" type="ORF">QFZ22_001183</name>
</gene>
<keyword evidence="2" id="KW-0812">Transmembrane</keyword>
<name>A0AAW8F8Q2_9ACTN</name>
<organism evidence="3 4">
    <name type="scientific">Streptomyces canus</name>
    <dbReference type="NCBI Taxonomy" id="58343"/>
    <lineage>
        <taxon>Bacteria</taxon>
        <taxon>Bacillati</taxon>
        <taxon>Actinomycetota</taxon>
        <taxon>Actinomycetes</taxon>
        <taxon>Kitasatosporales</taxon>
        <taxon>Streptomycetaceae</taxon>
        <taxon>Streptomyces</taxon>
        <taxon>Streptomyces aurantiacus group</taxon>
    </lineage>
</organism>
<evidence type="ECO:0000313" key="3">
    <source>
        <dbReference type="EMBL" id="MDQ0905198.1"/>
    </source>
</evidence>